<dbReference type="OrthoDB" id="416093at2759"/>
<dbReference type="Gene3D" id="3.60.40.10">
    <property type="entry name" value="PPM-type phosphatase domain"/>
    <property type="match status" value="1"/>
</dbReference>
<reference evidence="3" key="1">
    <citation type="submission" date="2022-10" db="EMBL/GenBank/DDBJ databases">
        <authorList>
            <person name="Chen Y."/>
            <person name="Dougan E. K."/>
            <person name="Chan C."/>
            <person name="Rhodes N."/>
            <person name="Thang M."/>
        </authorList>
    </citation>
    <scope>NUCLEOTIDE SEQUENCE</scope>
</reference>
<dbReference type="EMBL" id="CAMXCT020004401">
    <property type="protein sequence ID" value="CAL1162217.1"/>
    <property type="molecule type" value="Genomic_DNA"/>
</dbReference>
<proteinExistence type="predicted"/>
<dbReference type="InterPro" id="IPR015655">
    <property type="entry name" value="PP2C"/>
</dbReference>
<protein>
    <recommendedName>
        <fullName evidence="2">PPM-type phosphatase domain-containing protein</fullName>
    </recommendedName>
</protein>
<feature type="region of interest" description="Disordered" evidence="1">
    <location>
        <begin position="96"/>
        <end position="178"/>
    </location>
</feature>
<sequence length="398" mass="42442">MVGTFYALHGLDAELYGSIQDAVAQIKRNTFAAILLQCDPGETLEMQAEEKNDFKDLQEKCGTGLWKAAGLKRKKFPTFKGQSARITDAWWDASLEDPETETNSESEPSDNTVDGASQDSQDLPKTVEAMEITSEPESVPREEGPDVEAVDTVDTAVSPEEGSEDEEATETIPPSLKTNSGDSGFAMHGSHSFGDIWHAVSKPFMPVILKSRGQVAAGLSVTRSFGDVDFKVPAEVVTAVPELSAFAIDPEEDVMLILSSDGVTGSVTDMEAVRLASGPLREGGSDAAEKAARLLVETAHARDPSDDKTALVIWFGEKPDNPVVNASGVADEEDLFTAAAEGPKAADKVEAEVPQTVQEDDMFADGADPMEMALLDDIFGAYARDMGVPCSDHSHAAV</sequence>
<organism evidence="3">
    <name type="scientific">Cladocopium goreaui</name>
    <dbReference type="NCBI Taxonomy" id="2562237"/>
    <lineage>
        <taxon>Eukaryota</taxon>
        <taxon>Sar</taxon>
        <taxon>Alveolata</taxon>
        <taxon>Dinophyceae</taxon>
        <taxon>Suessiales</taxon>
        <taxon>Symbiodiniaceae</taxon>
        <taxon>Cladocopium</taxon>
    </lineage>
</organism>
<dbReference type="PANTHER" id="PTHR13832">
    <property type="entry name" value="PROTEIN PHOSPHATASE 2C"/>
    <property type="match status" value="1"/>
</dbReference>
<dbReference type="Proteomes" id="UP001152797">
    <property type="component" value="Unassembled WGS sequence"/>
</dbReference>
<dbReference type="SMART" id="SM00332">
    <property type="entry name" value="PP2Cc"/>
    <property type="match status" value="1"/>
</dbReference>
<dbReference type="GO" id="GO:0004722">
    <property type="term" value="F:protein serine/threonine phosphatase activity"/>
    <property type="evidence" value="ECO:0007669"/>
    <property type="project" value="InterPro"/>
</dbReference>
<dbReference type="PANTHER" id="PTHR13832:SF827">
    <property type="entry name" value="PROTEIN PHOSPHATASE 1L"/>
    <property type="match status" value="1"/>
</dbReference>
<evidence type="ECO:0000256" key="1">
    <source>
        <dbReference type="SAM" id="MobiDB-lite"/>
    </source>
</evidence>
<keyword evidence="5" id="KW-1185">Reference proteome</keyword>
<dbReference type="SUPFAM" id="SSF81606">
    <property type="entry name" value="PP2C-like"/>
    <property type="match status" value="1"/>
</dbReference>
<evidence type="ECO:0000313" key="3">
    <source>
        <dbReference type="EMBL" id="CAI4008842.1"/>
    </source>
</evidence>
<dbReference type="InterPro" id="IPR036457">
    <property type="entry name" value="PPM-type-like_dom_sf"/>
</dbReference>
<evidence type="ECO:0000313" key="5">
    <source>
        <dbReference type="Proteomes" id="UP001152797"/>
    </source>
</evidence>
<dbReference type="EMBL" id="CAMXCT010004401">
    <property type="protein sequence ID" value="CAI4008842.1"/>
    <property type="molecule type" value="Genomic_DNA"/>
</dbReference>
<evidence type="ECO:0000259" key="2">
    <source>
        <dbReference type="PROSITE" id="PS51746"/>
    </source>
</evidence>
<dbReference type="AlphaFoldDB" id="A0A9P1DFL7"/>
<feature type="compositionally biased region" description="Polar residues" evidence="1">
    <location>
        <begin position="114"/>
        <end position="123"/>
    </location>
</feature>
<feature type="compositionally biased region" description="Acidic residues" evidence="1">
    <location>
        <begin position="96"/>
        <end position="108"/>
    </location>
</feature>
<accession>A0A9P1DFL7</accession>
<dbReference type="Pfam" id="PF00481">
    <property type="entry name" value="PP2C"/>
    <property type="match status" value="1"/>
</dbReference>
<dbReference type="EMBL" id="CAMXCT030004401">
    <property type="protein sequence ID" value="CAL4796154.1"/>
    <property type="molecule type" value="Genomic_DNA"/>
</dbReference>
<dbReference type="InterPro" id="IPR001932">
    <property type="entry name" value="PPM-type_phosphatase-like_dom"/>
</dbReference>
<reference evidence="4" key="2">
    <citation type="submission" date="2024-04" db="EMBL/GenBank/DDBJ databases">
        <authorList>
            <person name="Chen Y."/>
            <person name="Shah S."/>
            <person name="Dougan E. K."/>
            <person name="Thang M."/>
            <person name="Chan C."/>
        </authorList>
    </citation>
    <scope>NUCLEOTIDE SEQUENCE [LARGE SCALE GENOMIC DNA]</scope>
</reference>
<feature type="domain" description="PPM-type phosphatase" evidence="2">
    <location>
        <begin position="1"/>
        <end position="315"/>
    </location>
</feature>
<dbReference type="PROSITE" id="PS51746">
    <property type="entry name" value="PPM_2"/>
    <property type="match status" value="1"/>
</dbReference>
<comment type="caution">
    <text evidence="3">The sequence shown here is derived from an EMBL/GenBank/DDBJ whole genome shotgun (WGS) entry which is preliminary data.</text>
</comment>
<gene>
    <name evidence="3" type="ORF">C1SCF055_LOCUS34244</name>
</gene>
<evidence type="ECO:0000313" key="4">
    <source>
        <dbReference type="EMBL" id="CAL1162217.1"/>
    </source>
</evidence>
<name>A0A9P1DFL7_9DINO</name>